<accession>A0A7S2GXU9</accession>
<dbReference type="PANTHER" id="PTHR31735">
    <property type="entry name" value="VACUOLAR MEMBRANE PROTEIN YPL162C"/>
    <property type="match status" value="1"/>
</dbReference>
<gene>
    <name evidence="2" type="ORF">AAND1436_LOCUS31844</name>
</gene>
<organism evidence="2">
    <name type="scientific">Alexandrium andersonii</name>
    <dbReference type="NCBI Taxonomy" id="327968"/>
    <lineage>
        <taxon>Eukaryota</taxon>
        <taxon>Sar</taxon>
        <taxon>Alveolata</taxon>
        <taxon>Dinophyceae</taxon>
        <taxon>Gonyaulacales</taxon>
        <taxon>Pyrocystaceae</taxon>
        <taxon>Alexandrium</taxon>
    </lineage>
</organism>
<dbReference type="InterPro" id="IPR022127">
    <property type="entry name" value="STIMATE/YPL162C"/>
</dbReference>
<dbReference type="EMBL" id="HBGQ01065927">
    <property type="protein sequence ID" value="CAD9474753.1"/>
    <property type="molecule type" value="Transcribed_RNA"/>
</dbReference>
<dbReference type="AlphaFoldDB" id="A0A7S2GXU9"/>
<feature type="transmembrane region" description="Helical" evidence="1">
    <location>
        <begin position="151"/>
        <end position="173"/>
    </location>
</feature>
<keyword evidence="1" id="KW-0472">Membrane</keyword>
<protein>
    <recommendedName>
        <fullName evidence="3">Transmembrane protein 110</fullName>
    </recommendedName>
</protein>
<dbReference type="PANTHER" id="PTHR31735:SF1">
    <property type="entry name" value="VACUOLAR MEMBRANE PROTEIN YPL162C"/>
    <property type="match status" value="1"/>
</dbReference>
<dbReference type="GO" id="GO:0016020">
    <property type="term" value="C:membrane"/>
    <property type="evidence" value="ECO:0007669"/>
    <property type="project" value="TreeGrafter"/>
</dbReference>
<evidence type="ECO:0008006" key="3">
    <source>
        <dbReference type="Google" id="ProtNLM"/>
    </source>
</evidence>
<feature type="transmembrane region" description="Helical" evidence="1">
    <location>
        <begin position="96"/>
        <end position="118"/>
    </location>
</feature>
<name>A0A7S2GXU9_9DINO</name>
<reference evidence="2" key="1">
    <citation type="submission" date="2021-01" db="EMBL/GenBank/DDBJ databases">
        <authorList>
            <person name="Corre E."/>
            <person name="Pelletier E."/>
            <person name="Niang G."/>
            <person name="Scheremetjew M."/>
            <person name="Finn R."/>
            <person name="Kale V."/>
            <person name="Holt S."/>
            <person name="Cochrane G."/>
            <person name="Meng A."/>
            <person name="Brown T."/>
            <person name="Cohen L."/>
        </authorList>
    </citation>
    <scope>NUCLEOTIDE SEQUENCE</scope>
    <source>
        <strain evidence="2">CCMP2222</strain>
    </source>
</reference>
<evidence type="ECO:0000256" key="1">
    <source>
        <dbReference type="SAM" id="Phobius"/>
    </source>
</evidence>
<dbReference type="Pfam" id="PF12400">
    <property type="entry name" value="STIMATE"/>
    <property type="match status" value="1"/>
</dbReference>
<feature type="transmembrane region" description="Helical" evidence="1">
    <location>
        <begin position="24"/>
        <end position="47"/>
    </location>
</feature>
<proteinExistence type="predicted"/>
<keyword evidence="1" id="KW-0812">Transmembrane</keyword>
<keyword evidence="1" id="KW-1133">Transmembrane helix</keyword>
<sequence>MIRGQSLALLHIAHDGGVEQQCEIVTGVFALLVQAFLAVSVICVLLYKRYAESPRRTLTIWFMDVSKQCFAMALQHLVNIGLALLFARKGAEAGECIWYITNFTITVICGLLILAGYMRLHTFLVKRYELTWLRSGEYGDPPRWPVWFVQMLLWCFVCCAEKFITASVVILPLHEQIDHVIKHVEAPFASSPRLELVLVMVVLPVLLNALFAWIVDNLIKDPDWKGH</sequence>
<feature type="transmembrane region" description="Helical" evidence="1">
    <location>
        <begin position="194"/>
        <end position="215"/>
    </location>
</feature>
<evidence type="ECO:0000313" key="2">
    <source>
        <dbReference type="EMBL" id="CAD9474753.1"/>
    </source>
</evidence>